<gene>
    <name evidence="11" type="ORF">SCP_0801560</name>
</gene>
<comment type="similarity">
    <text evidence="1">Belongs to the protein kinase superfamily. BUD32 family.</text>
</comment>
<evidence type="ECO:0000259" key="10">
    <source>
        <dbReference type="PROSITE" id="PS50011"/>
    </source>
</evidence>
<evidence type="ECO:0000256" key="2">
    <source>
        <dbReference type="ARBA" id="ARBA00012513"/>
    </source>
</evidence>
<keyword evidence="12" id="KW-1185">Reference proteome</keyword>
<keyword evidence="5" id="KW-0547">Nucleotide-binding</keyword>
<dbReference type="FunFam" id="1.10.510.10:FF:000323">
    <property type="entry name" value="TP53-regulating kinase, putative"/>
    <property type="match status" value="1"/>
</dbReference>
<comment type="catalytic activity">
    <reaction evidence="8">
        <text>L-threonyl-[protein] + ATP = O-phospho-L-threonyl-[protein] + ADP + H(+)</text>
        <dbReference type="Rhea" id="RHEA:46608"/>
        <dbReference type="Rhea" id="RHEA-COMP:11060"/>
        <dbReference type="Rhea" id="RHEA-COMP:11605"/>
        <dbReference type="ChEBI" id="CHEBI:15378"/>
        <dbReference type="ChEBI" id="CHEBI:30013"/>
        <dbReference type="ChEBI" id="CHEBI:30616"/>
        <dbReference type="ChEBI" id="CHEBI:61977"/>
        <dbReference type="ChEBI" id="CHEBI:456216"/>
        <dbReference type="EC" id="2.7.11.1"/>
    </reaction>
</comment>
<evidence type="ECO:0000256" key="1">
    <source>
        <dbReference type="ARBA" id="ARBA00010630"/>
    </source>
</evidence>
<evidence type="ECO:0000256" key="9">
    <source>
        <dbReference type="ARBA" id="ARBA00048679"/>
    </source>
</evidence>
<keyword evidence="6" id="KW-0418">Kinase</keyword>
<dbReference type="PROSITE" id="PS50011">
    <property type="entry name" value="PROTEIN_KINASE_DOM"/>
    <property type="match status" value="1"/>
</dbReference>
<dbReference type="GO" id="GO:0004674">
    <property type="term" value="F:protein serine/threonine kinase activity"/>
    <property type="evidence" value="ECO:0007669"/>
    <property type="project" value="UniProtKB-EC"/>
</dbReference>
<dbReference type="PROSITE" id="PS00109">
    <property type="entry name" value="PROTEIN_KINASE_TYR"/>
    <property type="match status" value="1"/>
</dbReference>
<dbReference type="Pfam" id="PF06293">
    <property type="entry name" value="Kdo"/>
    <property type="match status" value="1"/>
</dbReference>
<dbReference type="GO" id="GO:0005634">
    <property type="term" value="C:nucleus"/>
    <property type="evidence" value="ECO:0007669"/>
    <property type="project" value="TreeGrafter"/>
</dbReference>
<organism evidence="11 12">
    <name type="scientific">Sparassis crispa</name>
    <dbReference type="NCBI Taxonomy" id="139825"/>
    <lineage>
        <taxon>Eukaryota</taxon>
        <taxon>Fungi</taxon>
        <taxon>Dikarya</taxon>
        <taxon>Basidiomycota</taxon>
        <taxon>Agaricomycotina</taxon>
        <taxon>Agaricomycetes</taxon>
        <taxon>Polyporales</taxon>
        <taxon>Sparassidaceae</taxon>
        <taxon>Sparassis</taxon>
    </lineage>
</organism>
<dbReference type="RefSeq" id="XP_027616550.1">
    <property type="nucleotide sequence ID" value="XM_027760749.1"/>
</dbReference>
<dbReference type="OrthoDB" id="3399at2759"/>
<proteinExistence type="inferred from homology"/>
<feature type="domain" description="Protein kinase" evidence="10">
    <location>
        <begin position="1"/>
        <end position="172"/>
    </location>
</feature>
<dbReference type="GO" id="GO:0070525">
    <property type="term" value="P:tRNA threonylcarbamoyladenosine metabolic process"/>
    <property type="evidence" value="ECO:0007669"/>
    <property type="project" value="TreeGrafter"/>
</dbReference>
<dbReference type="GeneID" id="38782554"/>
<dbReference type="InterPro" id="IPR000719">
    <property type="entry name" value="Prot_kinase_dom"/>
</dbReference>
<name>A0A401GTU3_9APHY</name>
<evidence type="ECO:0000256" key="4">
    <source>
        <dbReference type="ARBA" id="ARBA00022694"/>
    </source>
</evidence>
<dbReference type="InterPro" id="IPR011009">
    <property type="entry name" value="Kinase-like_dom_sf"/>
</dbReference>
<evidence type="ECO:0000256" key="3">
    <source>
        <dbReference type="ARBA" id="ARBA00022679"/>
    </source>
</evidence>
<evidence type="ECO:0000256" key="7">
    <source>
        <dbReference type="ARBA" id="ARBA00022840"/>
    </source>
</evidence>
<dbReference type="GO" id="GO:0000408">
    <property type="term" value="C:EKC/KEOPS complex"/>
    <property type="evidence" value="ECO:0007669"/>
    <property type="project" value="TreeGrafter"/>
</dbReference>
<reference evidence="11 12" key="1">
    <citation type="journal article" date="2018" name="Sci. Rep.">
        <title>Genome sequence of the cauliflower mushroom Sparassis crispa (Hanabiratake) and its association with beneficial usage.</title>
        <authorList>
            <person name="Kiyama R."/>
            <person name="Furutani Y."/>
            <person name="Kawaguchi K."/>
            <person name="Nakanishi T."/>
        </authorList>
    </citation>
    <scope>NUCLEOTIDE SEQUENCE [LARGE SCALE GENOMIC DNA]</scope>
</reference>
<evidence type="ECO:0000313" key="12">
    <source>
        <dbReference type="Proteomes" id="UP000287166"/>
    </source>
</evidence>
<comment type="catalytic activity">
    <reaction evidence="9">
        <text>L-seryl-[protein] + ATP = O-phospho-L-seryl-[protein] + ADP + H(+)</text>
        <dbReference type="Rhea" id="RHEA:17989"/>
        <dbReference type="Rhea" id="RHEA-COMP:9863"/>
        <dbReference type="Rhea" id="RHEA-COMP:11604"/>
        <dbReference type="ChEBI" id="CHEBI:15378"/>
        <dbReference type="ChEBI" id="CHEBI:29999"/>
        <dbReference type="ChEBI" id="CHEBI:30616"/>
        <dbReference type="ChEBI" id="CHEBI:83421"/>
        <dbReference type="ChEBI" id="CHEBI:456216"/>
        <dbReference type="EC" id="2.7.11.1"/>
    </reaction>
</comment>
<dbReference type="GO" id="GO:0008033">
    <property type="term" value="P:tRNA processing"/>
    <property type="evidence" value="ECO:0007669"/>
    <property type="project" value="UniProtKB-KW"/>
</dbReference>
<dbReference type="FunCoup" id="A0A401GTU3">
    <property type="interactions" value="260"/>
</dbReference>
<dbReference type="GO" id="GO:0005524">
    <property type="term" value="F:ATP binding"/>
    <property type="evidence" value="ECO:0007669"/>
    <property type="project" value="UniProtKB-KW"/>
</dbReference>
<dbReference type="EMBL" id="BFAD01000008">
    <property type="protein sequence ID" value="GBE85637.1"/>
    <property type="molecule type" value="Genomic_DNA"/>
</dbReference>
<keyword evidence="4" id="KW-0819">tRNA processing</keyword>
<accession>A0A401GTU3</accession>
<dbReference type="STRING" id="139825.A0A401GTU3"/>
<dbReference type="GO" id="GO:0005829">
    <property type="term" value="C:cytosol"/>
    <property type="evidence" value="ECO:0007669"/>
    <property type="project" value="TreeGrafter"/>
</dbReference>
<evidence type="ECO:0000256" key="5">
    <source>
        <dbReference type="ARBA" id="ARBA00022741"/>
    </source>
</evidence>
<dbReference type="InterPro" id="IPR008266">
    <property type="entry name" value="Tyr_kinase_AS"/>
</dbReference>
<dbReference type="EC" id="2.7.11.1" evidence="2"/>
<protein>
    <recommendedName>
        <fullName evidence="2">non-specific serine/threonine protein kinase</fullName>
        <ecNumber evidence="2">2.7.11.1</ecNumber>
    </recommendedName>
</protein>
<keyword evidence="7" id="KW-0067">ATP-binding</keyword>
<dbReference type="AlphaFoldDB" id="A0A401GTU3"/>
<dbReference type="PANTHER" id="PTHR12209:SF0">
    <property type="entry name" value="EKC_KEOPS COMPLEX SUBUNIT TP53RK"/>
    <property type="match status" value="1"/>
</dbReference>
<dbReference type="SUPFAM" id="SSF56112">
    <property type="entry name" value="Protein kinase-like (PK-like)"/>
    <property type="match status" value="1"/>
</dbReference>
<dbReference type="PANTHER" id="PTHR12209">
    <property type="entry name" value="NON-SPECIFIC SERINE/THREONINE PROTEIN KINASE"/>
    <property type="match status" value="1"/>
</dbReference>
<dbReference type="Gene3D" id="1.10.510.10">
    <property type="entry name" value="Transferase(Phosphotransferase) domain 1"/>
    <property type="match status" value="1"/>
</dbReference>
<dbReference type="Proteomes" id="UP000287166">
    <property type="component" value="Unassembled WGS sequence"/>
</dbReference>
<comment type="caution">
    <text evidence="11">The sequence shown here is derived from an EMBL/GenBank/DDBJ whole genome shotgun (WGS) entry which is preliminary data.</text>
</comment>
<evidence type="ECO:0000256" key="8">
    <source>
        <dbReference type="ARBA" id="ARBA00047899"/>
    </source>
</evidence>
<evidence type="ECO:0000313" key="11">
    <source>
        <dbReference type="EMBL" id="GBE85637.1"/>
    </source>
</evidence>
<keyword evidence="3" id="KW-0808">Transferase</keyword>
<evidence type="ECO:0000256" key="6">
    <source>
        <dbReference type="ARBA" id="ARBA00022777"/>
    </source>
</evidence>
<dbReference type="InParanoid" id="A0A401GTU3"/>
<sequence>MVDAAQGILGIEWIEGQSVRFLLGRGAEGEDETEEIEEGDEQVEDDPLLEYGVTQDNIMQMIGTEIAKTHQADIVHGDLTTSNMLLRHPSSPKGVQLVLIDFGLAYTSALVEDKAVDLYVLERAFSSTHPASESLFASVLKAYEVKMGKDWLPIARRLDDVRLRGRKRSMVG</sequence>